<dbReference type="GeneTree" id="ENSGT01120000275057"/>
<dbReference type="InterPro" id="IPR001855">
    <property type="entry name" value="Defensin_beta-like"/>
</dbReference>
<name>A0A670I9Y5_PODMU</name>
<feature type="domain" description="Beta-defensin-like" evidence="2">
    <location>
        <begin position="32"/>
        <end position="63"/>
    </location>
</feature>
<dbReference type="GO" id="GO:0005576">
    <property type="term" value="C:extracellular region"/>
    <property type="evidence" value="ECO:0007669"/>
    <property type="project" value="InterPro"/>
</dbReference>
<feature type="chain" id="PRO_5025334565" description="Beta-defensin-like domain-containing protein" evidence="1">
    <location>
        <begin position="32"/>
        <end position="67"/>
    </location>
</feature>
<dbReference type="Proteomes" id="UP000472272">
    <property type="component" value="Chromosome 3"/>
</dbReference>
<dbReference type="GO" id="GO:0006952">
    <property type="term" value="P:defense response"/>
    <property type="evidence" value="ECO:0007669"/>
    <property type="project" value="InterPro"/>
</dbReference>
<dbReference type="SUPFAM" id="SSF57392">
    <property type="entry name" value="Defensin-like"/>
    <property type="match status" value="1"/>
</dbReference>
<feature type="signal peptide" evidence="1">
    <location>
        <begin position="1"/>
        <end position="31"/>
    </location>
</feature>
<dbReference type="AlphaFoldDB" id="A0A670I9Y5"/>
<evidence type="ECO:0000313" key="3">
    <source>
        <dbReference type="Ensembl" id="ENSPMRP00000008489.1"/>
    </source>
</evidence>
<evidence type="ECO:0000259" key="2">
    <source>
        <dbReference type="Pfam" id="PF00711"/>
    </source>
</evidence>
<dbReference type="OMA" id="ARKIACC"/>
<evidence type="ECO:0000313" key="4">
    <source>
        <dbReference type="Proteomes" id="UP000472272"/>
    </source>
</evidence>
<keyword evidence="1" id="KW-0732">Signal</keyword>
<evidence type="ECO:0000256" key="1">
    <source>
        <dbReference type="SAM" id="SignalP"/>
    </source>
</evidence>
<reference evidence="3 4" key="1">
    <citation type="journal article" date="2019" name="Proc. Natl. Acad. Sci. U.S.A.">
        <title>Regulatory changes in pterin and carotenoid genes underlie balanced color polymorphisms in the wall lizard.</title>
        <authorList>
            <person name="Andrade P."/>
            <person name="Pinho C."/>
            <person name="Perez I de Lanuza G."/>
            <person name="Afonso S."/>
            <person name="Brejcha J."/>
            <person name="Rubin C.J."/>
            <person name="Wallerman O."/>
            <person name="Pereira P."/>
            <person name="Sabatino S.J."/>
            <person name="Bellati A."/>
            <person name="Pellitteri-Rosa D."/>
            <person name="Bosakova Z."/>
            <person name="Bunikis I."/>
            <person name="Carretero M.A."/>
            <person name="Feiner N."/>
            <person name="Marsik P."/>
            <person name="Pauperio F."/>
            <person name="Salvi D."/>
            <person name="Soler L."/>
            <person name="While G.M."/>
            <person name="Uller T."/>
            <person name="Font E."/>
            <person name="Andersson L."/>
            <person name="Carneiro M."/>
        </authorList>
    </citation>
    <scope>NUCLEOTIDE SEQUENCE</scope>
</reference>
<keyword evidence="4" id="KW-1185">Reference proteome</keyword>
<dbReference type="Ensembl" id="ENSPMRT00000009079.1">
    <property type="protein sequence ID" value="ENSPMRP00000008489.1"/>
    <property type="gene ID" value="ENSPMRG00000005733.1"/>
</dbReference>
<sequence length="67" mass="7510">NLHLKLQRAQFCSNLILCLCVSAGFSRIGNAKQCREAHGKCVRRRCPGDYKRIGNCARKIACCSKKI</sequence>
<reference evidence="3" key="3">
    <citation type="submission" date="2025-09" db="UniProtKB">
        <authorList>
            <consortium name="Ensembl"/>
        </authorList>
    </citation>
    <scope>IDENTIFICATION</scope>
</reference>
<protein>
    <recommendedName>
        <fullName evidence="2">Beta-defensin-like domain-containing protein</fullName>
    </recommendedName>
</protein>
<organism evidence="3 4">
    <name type="scientific">Podarcis muralis</name>
    <name type="common">Wall lizard</name>
    <name type="synonym">Lacerta muralis</name>
    <dbReference type="NCBI Taxonomy" id="64176"/>
    <lineage>
        <taxon>Eukaryota</taxon>
        <taxon>Metazoa</taxon>
        <taxon>Chordata</taxon>
        <taxon>Craniata</taxon>
        <taxon>Vertebrata</taxon>
        <taxon>Euteleostomi</taxon>
        <taxon>Lepidosauria</taxon>
        <taxon>Squamata</taxon>
        <taxon>Bifurcata</taxon>
        <taxon>Unidentata</taxon>
        <taxon>Episquamata</taxon>
        <taxon>Laterata</taxon>
        <taxon>Lacertibaenia</taxon>
        <taxon>Lacertidae</taxon>
        <taxon>Podarcis</taxon>
    </lineage>
</organism>
<accession>A0A670I9Y5</accession>
<proteinExistence type="predicted"/>
<dbReference type="Pfam" id="PF00711">
    <property type="entry name" value="Defensin_beta"/>
    <property type="match status" value="1"/>
</dbReference>
<reference evidence="3" key="2">
    <citation type="submission" date="2025-08" db="UniProtKB">
        <authorList>
            <consortium name="Ensembl"/>
        </authorList>
    </citation>
    <scope>IDENTIFICATION</scope>
</reference>